<dbReference type="Proteomes" id="UP000053989">
    <property type="component" value="Unassembled WGS sequence"/>
</dbReference>
<sequence length="618" mass="66177">MALAMDDPTDYSLCPKGKSKASLPEEPTESTPLLQFEGDSSQSSRTSDNPLDLESAVVRQRLYSTLTFIFFTSLFFCLLAFVVIVLIVYSFASRLSDISPQDLLENGLQFQGPSRIDVLNATDGGIWINVDARVGIDAGSILGVNSEGNEGSLKDAWNSIGRLGIRLMGTMSADVSEVYIYSIQQQPLLATVSVPPIELPVTANPPHDASWLTPVSIPFFVQPTNSSSDLAQFVDDVWRNGAVSVRALVSAVTVWGGQLDRKDWRSKLSLTMENVETQVTAKLPSVPGLPPSGDGTPLPPFSKFVSVQGFNIASSSEGVILEAQATAVNPLPPPLEATVPRLPFIISLPASKATYVPIASVWTEPFYLTRPNITISISGHVLPLDSDAAGPLSTFVSRFLSLKENPISIASPLFPSLSLNVEFPSPPTRPQILRNVTIRGMKIKPEGSIFVASGQVFARLVLPKGMNFAMDVKRVFPDLLVFDGDVPEPTNISTIHDPLPDPLPPRAFGHICPEEWLDANSTPDGSEEGGSAFLVTAAIVDVPIGVLPGREKEFGDFVSKVIFSSKGALAGLQGTADIGVHVIGLPFGGGNNSEFVLKGLPLQGTVRIGKKFGFDDQV</sequence>
<accession>A0A0C2YNY6</accession>
<keyword evidence="4" id="KW-1185">Reference proteome</keyword>
<proteinExistence type="predicted"/>
<dbReference type="HOGENOM" id="CLU_014996_0_0_1"/>
<feature type="region of interest" description="Disordered" evidence="1">
    <location>
        <begin position="1"/>
        <end position="49"/>
    </location>
</feature>
<keyword evidence="2" id="KW-0472">Membrane</keyword>
<evidence type="ECO:0000313" key="3">
    <source>
        <dbReference type="EMBL" id="KIM51443.1"/>
    </source>
</evidence>
<name>A0A0C2YNY6_9AGAM</name>
<reference evidence="3 4" key="1">
    <citation type="submission" date="2014-04" db="EMBL/GenBank/DDBJ databases">
        <authorList>
            <consortium name="DOE Joint Genome Institute"/>
            <person name="Kuo A."/>
            <person name="Kohler A."/>
            <person name="Nagy L.G."/>
            <person name="Floudas D."/>
            <person name="Copeland A."/>
            <person name="Barry K.W."/>
            <person name="Cichocki N."/>
            <person name="Veneault-Fourrey C."/>
            <person name="LaButti K."/>
            <person name="Lindquist E.A."/>
            <person name="Lipzen A."/>
            <person name="Lundell T."/>
            <person name="Morin E."/>
            <person name="Murat C."/>
            <person name="Sun H."/>
            <person name="Tunlid A."/>
            <person name="Henrissat B."/>
            <person name="Grigoriev I.V."/>
            <person name="Hibbett D.S."/>
            <person name="Martin F."/>
            <person name="Nordberg H.P."/>
            <person name="Cantor M.N."/>
            <person name="Hua S.X."/>
        </authorList>
    </citation>
    <scope>NUCLEOTIDE SEQUENCE [LARGE SCALE GENOMIC DNA]</scope>
    <source>
        <strain evidence="3 4">Foug A</strain>
    </source>
</reference>
<feature type="transmembrane region" description="Helical" evidence="2">
    <location>
        <begin position="68"/>
        <end position="92"/>
    </location>
</feature>
<dbReference type="OrthoDB" id="10039566at2759"/>
<dbReference type="AlphaFoldDB" id="A0A0C2YNY6"/>
<keyword evidence="2" id="KW-0812">Transmembrane</keyword>
<evidence type="ECO:0000256" key="2">
    <source>
        <dbReference type="SAM" id="Phobius"/>
    </source>
</evidence>
<reference evidence="4" key="2">
    <citation type="submission" date="2015-01" db="EMBL/GenBank/DDBJ databases">
        <title>Evolutionary Origins and Diversification of the Mycorrhizal Mutualists.</title>
        <authorList>
            <consortium name="DOE Joint Genome Institute"/>
            <consortium name="Mycorrhizal Genomics Consortium"/>
            <person name="Kohler A."/>
            <person name="Kuo A."/>
            <person name="Nagy L.G."/>
            <person name="Floudas D."/>
            <person name="Copeland A."/>
            <person name="Barry K.W."/>
            <person name="Cichocki N."/>
            <person name="Veneault-Fourrey C."/>
            <person name="LaButti K."/>
            <person name="Lindquist E.A."/>
            <person name="Lipzen A."/>
            <person name="Lundell T."/>
            <person name="Morin E."/>
            <person name="Murat C."/>
            <person name="Riley R."/>
            <person name="Ohm R."/>
            <person name="Sun H."/>
            <person name="Tunlid A."/>
            <person name="Henrissat B."/>
            <person name="Grigoriev I.V."/>
            <person name="Hibbett D.S."/>
            <person name="Martin F."/>
        </authorList>
    </citation>
    <scope>NUCLEOTIDE SEQUENCE [LARGE SCALE GENOMIC DNA]</scope>
    <source>
        <strain evidence="4">Foug A</strain>
    </source>
</reference>
<dbReference type="STRING" id="1036808.A0A0C2YNY6"/>
<gene>
    <name evidence="3" type="ORF">SCLCIDRAFT_1224528</name>
</gene>
<keyword evidence="2" id="KW-1133">Transmembrane helix</keyword>
<evidence type="ECO:0000313" key="4">
    <source>
        <dbReference type="Proteomes" id="UP000053989"/>
    </source>
</evidence>
<protein>
    <submittedName>
        <fullName evidence="3">Uncharacterized protein</fullName>
    </submittedName>
</protein>
<dbReference type="EMBL" id="KN822257">
    <property type="protein sequence ID" value="KIM51443.1"/>
    <property type="molecule type" value="Genomic_DNA"/>
</dbReference>
<evidence type="ECO:0000256" key="1">
    <source>
        <dbReference type="SAM" id="MobiDB-lite"/>
    </source>
</evidence>
<organism evidence="3 4">
    <name type="scientific">Scleroderma citrinum Foug A</name>
    <dbReference type="NCBI Taxonomy" id="1036808"/>
    <lineage>
        <taxon>Eukaryota</taxon>
        <taxon>Fungi</taxon>
        <taxon>Dikarya</taxon>
        <taxon>Basidiomycota</taxon>
        <taxon>Agaricomycotina</taxon>
        <taxon>Agaricomycetes</taxon>
        <taxon>Agaricomycetidae</taxon>
        <taxon>Boletales</taxon>
        <taxon>Sclerodermatineae</taxon>
        <taxon>Sclerodermataceae</taxon>
        <taxon>Scleroderma</taxon>
    </lineage>
</organism>
<feature type="compositionally biased region" description="Polar residues" evidence="1">
    <location>
        <begin position="29"/>
        <end position="49"/>
    </location>
</feature>
<dbReference type="InParanoid" id="A0A0C2YNY6"/>